<dbReference type="PANTHER" id="PTHR19443">
    <property type="entry name" value="HEXOKINASE"/>
    <property type="match status" value="1"/>
</dbReference>
<dbReference type="InterPro" id="IPR022672">
    <property type="entry name" value="Hexokinase_N"/>
</dbReference>
<dbReference type="GO" id="GO:0004340">
    <property type="term" value="F:glucokinase activity"/>
    <property type="evidence" value="ECO:0007669"/>
    <property type="project" value="TreeGrafter"/>
</dbReference>
<dbReference type="GO" id="GO:0005524">
    <property type="term" value="F:ATP binding"/>
    <property type="evidence" value="ECO:0007669"/>
    <property type="project" value="UniProtKB-UniRule"/>
</dbReference>
<evidence type="ECO:0000313" key="18">
    <source>
        <dbReference type="EMBL" id="CAF0923047.1"/>
    </source>
</evidence>
<gene>
    <name evidence="18" type="ORF">OXX778_LOCUS12489</name>
</gene>
<dbReference type="Gene3D" id="3.30.420.40">
    <property type="match status" value="1"/>
</dbReference>
<feature type="domain" description="Hexokinase C-terminal" evidence="17">
    <location>
        <begin position="308"/>
        <end position="550"/>
    </location>
</feature>
<keyword evidence="4 14" id="KW-0808">Transferase</keyword>
<evidence type="ECO:0000256" key="12">
    <source>
        <dbReference type="ARBA" id="ARBA00050361"/>
    </source>
</evidence>
<evidence type="ECO:0000256" key="7">
    <source>
        <dbReference type="ARBA" id="ARBA00022840"/>
    </source>
</evidence>
<keyword evidence="8 14" id="KW-0324">Glycolysis</keyword>
<name>A0A814B7A3_9BILA</name>
<evidence type="ECO:0000256" key="2">
    <source>
        <dbReference type="ARBA" id="ARBA00005028"/>
    </source>
</evidence>
<evidence type="ECO:0000256" key="1">
    <source>
        <dbReference type="ARBA" id="ARBA00004888"/>
    </source>
</evidence>
<dbReference type="InterPro" id="IPR043129">
    <property type="entry name" value="ATPase_NBD"/>
</dbReference>
<dbReference type="PRINTS" id="PR00475">
    <property type="entry name" value="HEXOKINASE"/>
</dbReference>
<dbReference type="Gene3D" id="3.40.367.20">
    <property type="match status" value="1"/>
</dbReference>
<comment type="catalytic activity">
    <reaction evidence="12">
        <text>D-mannose + ATP = D-mannose 6-phosphate + ADP + H(+)</text>
        <dbReference type="Rhea" id="RHEA:11028"/>
        <dbReference type="ChEBI" id="CHEBI:4208"/>
        <dbReference type="ChEBI" id="CHEBI:15378"/>
        <dbReference type="ChEBI" id="CHEBI:30616"/>
        <dbReference type="ChEBI" id="CHEBI:58735"/>
        <dbReference type="ChEBI" id="CHEBI:456216"/>
        <dbReference type="EC" id="2.7.1.1"/>
    </reaction>
    <physiologicalReaction direction="left-to-right" evidence="12">
        <dbReference type="Rhea" id="RHEA:11029"/>
    </physiologicalReaction>
</comment>
<evidence type="ECO:0000256" key="3">
    <source>
        <dbReference type="ARBA" id="ARBA00009225"/>
    </source>
</evidence>
<reference evidence="18" key="1">
    <citation type="submission" date="2021-02" db="EMBL/GenBank/DDBJ databases">
        <authorList>
            <person name="Nowell W R."/>
        </authorList>
    </citation>
    <scope>NUCLEOTIDE SEQUENCE</scope>
    <source>
        <strain evidence="18">Ploen Becks lab</strain>
    </source>
</reference>
<dbReference type="AlphaFoldDB" id="A0A814B7A3"/>
<feature type="transmembrane region" description="Helical" evidence="15">
    <location>
        <begin position="67"/>
        <end position="86"/>
    </location>
</feature>
<dbReference type="GO" id="GO:0006096">
    <property type="term" value="P:glycolytic process"/>
    <property type="evidence" value="ECO:0007669"/>
    <property type="project" value="UniProtKB-UniPathway"/>
</dbReference>
<comment type="pathway">
    <text evidence="1">Carbohydrate degradation; glycolysis; D-glyceraldehyde 3-phosphate and glycerone phosphate from D-glucose: step 1/4.</text>
</comment>
<comment type="catalytic activity">
    <reaction evidence="11">
        <text>D-glucose + ATP = D-glucose 6-phosphate + ADP + H(+)</text>
        <dbReference type="Rhea" id="RHEA:17825"/>
        <dbReference type="ChEBI" id="CHEBI:4167"/>
        <dbReference type="ChEBI" id="CHEBI:15378"/>
        <dbReference type="ChEBI" id="CHEBI:30616"/>
        <dbReference type="ChEBI" id="CHEBI:61548"/>
        <dbReference type="ChEBI" id="CHEBI:456216"/>
        <dbReference type="EC" id="2.7.1.1"/>
    </reaction>
    <physiologicalReaction direction="left-to-right" evidence="11">
        <dbReference type="Rhea" id="RHEA:17826"/>
    </physiologicalReaction>
</comment>
<evidence type="ECO:0000256" key="14">
    <source>
        <dbReference type="RuleBase" id="RU362007"/>
    </source>
</evidence>
<comment type="pathway">
    <text evidence="2">Carbohydrate metabolism; hexose metabolism.</text>
</comment>
<dbReference type="GO" id="GO:0005536">
    <property type="term" value="F:D-glucose binding"/>
    <property type="evidence" value="ECO:0007669"/>
    <property type="project" value="InterPro"/>
</dbReference>
<dbReference type="Pfam" id="PF00349">
    <property type="entry name" value="Hexokinase_1"/>
    <property type="match status" value="1"/>
</dbReference>
<dbReference type="GO" id="GO:0006006">
    <property type="term" value="P:glucose metabolic process"/>
    <property type="evidence" value="ECO:0007669"/>
    <property type="project" value="TreeGrafter"/>
</dbReference>
<comment type="similarity">
    <text evidence="3 14">Belongs to the hexokinase family.</text>
</comment>
<comment type="caution">
    <text evidence="18">The sequence shown here is derived from an EMBL/GenBank/DDBJ whole genome shotgun (WGS) entry which is preliminary data.</text>
</comment>
<dbReference type="UniPathway" id="UPA00242"/>
<dbReference type="SUPFAM" id="SSF53067">
    <property type="entry name" value="Actin-like ATPase domain"/>
    <property type="match status" value="2"/>
</dbReference>
<proteinExistence type="inferred from homology"/>
<dbReference type="Pfam" id="PF03727">
    <property type="entry name" value="Hexokinase_2"/>
    <property type="match status" value="1"/>
</dbReference>
<dbReference type="EMBL" id="CAJNOC010002272">
    <property type="protein sequence ID" value="CAF0923047.1"/>
    <property type="molecule type" value="Genomic_DNA"/>
</dbReference>
<comment type="function">
    <text evidence="13">Catalyzes the phosphorylation of various hexoses to hexose 6-phosphate.</text>
</comment>
<evidence type="ECO:0000256" key="11">
    <source>
        <dbReference type="ARBA" id="ARBA00048160"/>
    </source>
</evidence>
<dbReference type="SMR" id="A0A814B7A3"/>
<comment type="catalytic activity">
    <reaction evidence="9">
        <text>a D-hexose + ATP = a D-hexose 6-phosphate + ADP + H(+)</text>
        <dbReference type="Rhea" id="RHEA:22740"/>
        <dbReference type="ChEBI" id="CHEBI:4194"/>
        <dbReference type="ChEBI" id="CHEBI:15378"/>
        <dbReference type="ChEBI" id="CHEBI:30616"/>
        <dbReference type="ChEBI" id="CHEBI:229467"/>
        <dbReference type="ChEBI" id="CHEBI:456216"/>
        <dbReference type="EC" id="2.7.1.1"/>
    </reaction>
    <physiologicalReaction direction="left-to-right" evidence="9">
        <dbReference type="Rhea" id="RHEA:22741"/>
    </physiologicalReaction>
</comment>
<dbReference type="OrthoDB" id="419537at2759"/>
<protein>
    <recommendedName>
        <fullName evidence="14">Phosphotransferase</fullName>
        <ecNumber evidence="14">2.7.1.-</ecNumber>
    </recommendedName>
</protein>
<keyword evidence="15" id="KW-1133">Transmembrane helix</keyword>
<evidence type="ECO:0000256" key="10">
    <source>
        <dbReference type="ARBA" id="ARBA00047905"/>
    </source>
</evidence>
<accession>A0A814B7A3</accession>
<dbReference type="GO" id="GO:0005739">
    <property type="term" value="C:mitochondrion"/>
    <property type="evidence" value="ECO:0007669"/>
    <property type="project" value="TreeGrafter"/>
</dbReference>
<evidence type="ECO:0000313" key="19">
    <source>
        <dbReference type="Proteomes" id="UP000663879"/>
    </source>
</evidence>
<evidence type="ECO:0000256" key="4">
    <source>
        <dbReference type="ARBA" id="ARBA00022679"/>
    </source>
</evidence>
<dbReference type="UniPathway" id="UPA00109">
    <property type="reaction ID" value="UER00180"/>
</dbReference>
<keyword evidence="6 14" id="KW-0418">Kinase</keyword>
<dbReference type="GO" id="GO:0001678">
    <property type="term" value="P:intracellular glucose homeostasis"/>
    <property type="evidence" value="ECO:0007669"/>
    <property type="project" value="InterPro"/>
</dbReference>
<dbReference type="Proteomes" id="UP000663879">
    <property type="component" value="Unassembled WGS sequence"/>
</dbReference>
<dbReference type="EC" id="2.7.1.-" evidence="14"/>
<evidence type="ECO:0000259" key="17">
    <source>
        <dbReference type="Pfam" id="PF03727"/>
    </source>
</evidence>
<keyword evidence="7 14" id="KW-0067">ATP-binding</keyword>
<comment type="catalytic activity">
    <reaction evidence="10">
        <text>D-fructose + ATP = D-fructose 6-phosphate + ADP + H(+)</text>
        <dbReference type="Rhea" id="RHEA:16125"/>
        <dbReference type="ChEBI" id="CHEBI:15378"/>
        <dbReference type="ChEBI" id="CHEBI:30616"/>
        <dbReference type="ChEBI" id="CHEBI:37721"/>
        <dbReference type="ChEBI" id="CHEBI:61527"/>
        <dbReference type="ChEBI" id="CHEBI:456216"/>
        <dbReference type="EC" id="2.7.1.1"/>
    </reaction>
    <physiologicalReaction direction="left-to-right" evidence="10">
        <dbReference type="Rhea" id="RHEA:16126"/>
    </physiologicalReaction>
</comment>
<evidence type="ECO:0000256" key="9">
    <source>
        <dbReference type="ARBA" id="ARBA00044613"/>
    </source>
</evidence>
<dbReference type="FunFam" id="3.40.367.20:FF:000005">
    <property type="entry name" value="Phosphotransferase"/>
    <property type="match status" value="1"/>
</dbReference>
<keyword evidence="15" id="KW-0472">Membrane</keyword>
<evidence type="ECO:0000256" key="5">
    <source>
        <dbReference type="ARBA" id="ARBA00022741"/>
    </source>
</evidence>
<dbReference type="PROSITE" id="PS51748">
    <property type="entry name" value="HEXOKINASE_2"/>
    <property type="match status" value="1"/>
</dbReference>
<keyword evidence="19" id="KW-1185">Reference proteome</keyword>
<evidence type="ECO:0000256" key="8">
    <source>
        <dbReference type="ARBA" id="ARBA00023152"/>
    </source>
</evidence>
<keyword evidence="5 14" id="KW-0547">Nucleotide-binding</keyword>
<organism evidence="18 19">
    <name type="scientific">Brachionus calyciflorus</name>
    <dbReference type="NCBI Taxonomy" id="104777"/>
    <lineage>
        <taxon>Eukaryota</taxon>
        <taxon>Metazoa</taxon>
        <taxon>Spiralia</taxon>
        <taxon>Gnathifera</taxon>
        <taxon>Rotifera</taxon>
        <taxon>Eurotatoria</taxon>
        <taxon>Monogononta</taxon>
        <taxon>Pseudotrocha</taxon>
        <taxon>Ploima</taxon>
        <taxon>Brachionidae</taxon>
        <taxon>Brachionus</taxon>
    </lineage>
</organism>
<evidence type="ECO:0000259" key="16">
    <source>
        <dbReference type="Pfam" id="PF00349"/>
    </source>
</evidence>
<feature type="domain" description="Hexokinase N-terminal" evidence="16">
    <location>
        <begin position="106"/>
        <end position="302"/>
    </location>
</feature>
<evidence type="ECO:0000256" key="13">
    <source>
        <dbReference type="ARBA" id="ARBA00059457"/>
    </source>
</evidence>
<dbReference type="PANTHER" id="PTHR19443:SF16">
    <property type="entry name" value="HEXOKINASE TYPE 1-RELATED"/>
    <property type="match status" value="1"/>
</dbReference>
<dbReference type="InterPro" id="IPR001312">
    <property type="entry name" value="Hexokinase"/>
</dbReference>
<dbReference type="CDD" id="cd24019">
    <property type="entry name" value="ASKHA_NBD_HK_meta"/>
    <property type="match status" value="1"/>
</dbReference>
<dbReference type="InterPro" id="IPR022673">
    <property type="entry name" value="Hexokinase_C"/>
</dbReference>
<dbReference type="GO" id="GO:0005829">
    <property type="term" value="C:cytosol"/>
    <property type="evidence" value="ECO:0007669"/>
    <property type="project" value="TreeGrafter"/>
</dbReference>
<keyword evidence="15" id="KW-0812">Transmembrane</keyword>
<dbReference type="GO" id="GO:0008865">
    <property type="term" value="F:fructokinase activity"/>
    <property type="evidence" value="ECO:0007669"/>
    <property type="project" value="TreeGrafter"/>
</dbReference>
<evidence type="ECO:0000256" key="15">
    <source>
        <dbReference type="SAM" id="Phobius"/>
    </source>
</evidence>
<evidence type="ECO:0000256" key="6">
    <source>
        <dbReference type="ARBA" id="ARBA00022777"/>
    </source>
</evidence>
<sequence>MDSYQSGSSSSYLGSVSRMVSDSVSYVQNDLFKSGLKSTISGTSKQATNEATRVVAINDNSGFIKKAVAISLVSAAAFGSAFYIGYQLAKRRHRFHVREADKNDQIEHILGKFKLSKEYLNKVMELMLEEMHKGLDPVTHDKADIKMFPTYVRSLPDGTEKGDILALDLGGTNFRVLLINLDSGDIKVKSKVFLIPQSIMTGSGIQLFDHIAKCVAGFMNAEKLIQNNKEYPLGFTFSFPCHQKGLASAILATWTKGFDCSGVVGNDVVEMLQEAIDRRGDIRVKVLALVNDTVGTLMASAYNDQNTKIGLILGTGSNACYVENLDNVKTWDGDRNDPKQVIINMEWGAFGDNGCINFLRTEYDTEVDKTSLNPSKQIYEKMMSGMYMGEIVRLIILDLWEKELLFVGHRDHSWSTDYRQALYTKGSFYTKYVSEIETDSGVTYRHTKSVLEQMGLDRPTYDDCVIVQYVCKLVSRRAAQLAAAGLAVLLNHINAPNVTIAVDGSLYRFHPKFKKNMEKAMQMLVLPHIRYKIILSTDASGKGASLVAAVEYKKTKSCYQVHH</sequence>
<dbReference type="FunFam" id="3.30.420.40:FF:000095">
    <property type="entry name" value="Phosphotransferase"/>
    <property type="match status" value="1"/>
</dbReference>